<dbReference type="Proteomes" id="UP000678499">
    <property type="component" value="Unassembled WGS sequence"/>
</dbReference>
<dbReference type="InterPro" id="IPR056319">
    <property type="entry name" value="NOMO_7th"/>
</dbReference>
<dbReference type="Gene3D" id="2.60.40.10">
    <property type="entry name" value="Immunoglobulins"/>
    <property type="match status" value="2"/>
</dbReference>
<evidence type="ECO:0000259" key="3">
    <source>
        <dbReference type="Pfam" id="PF17753"/>
    </source>
</evidence>
<organism evidence="7">
    <name type="scientific">Notodromas monacha</name>
    <dbReference type="NCBI Taxonomy" id="399045"/>
    <lineage>
        <taxon>Eukaryota</taxon>
        <taxon>Metazoa</taxon>
        <taxon>Ecdysozoa</taxon>
        <taxon>Arthropoda</taxon>
        <taxon>Crustacea</taxon>
        <taxon>Oligostraca</taxon>
        <taxon>Ostracoda</taxon>
        <taxon>Podocopa</taxon>
        <taxon>Podocopida</taxon>
        <taxon>Cypridocopina</taxon>
        <taxon>Cypridoidea</taxon>
        <taxon>Cyprididae</taxon>
        <taxon>Notodromas</taxon>
    </lineage>
</organism>
<evidence type="ECO:0008006" key="9">
    <source>
        <dbReference type="Google" id="ProtNLM"/>
    </source>
</evidence>
<keyword evidence="2" id="KW-0378">Hydrolase</keyword>
<dbReference type="Pfam" id="PF23194">
    <property type="entry name" value="NOMO_5th"/>
    <property type="match status" value="1"/>
</dbReference>
<name>A0A7R9G969_9CRUS</name>
<dbReference type="InterPro" id="IPR017853">
    <property type="entry name" value="GH"/>
</dbReference>
<dbReference type="SUPFAM" id="SSF51445">
    <property type="entry name" value="(Trans)glycosidases"/>
    <property type="match status" value="1"/>
</dbReference>
<evidence type="ECO:0000259" key="5">
    <source>
        <dbReference type="Pfam" id="PF23141"/>
    </source>
</evidence>
<evidence type="ECO:0000313" key="7">
    <source>
        <dbReference type="EMBL" id="CAD7272708.1"/>
    </source>
</evidence>
<feature type="domain" description="NOMO seventh transthyretin-like" evidence="5">
    <location>
        <begin position="170"/>
        <end position="241"/>
    </location>
</feature>
<dbReference type="InterPro" id="IPR041447">
    <property type="entry name" value="Mannosidase_ig"/>
</dbReference>
<feature type="domain" description="NOMO fifth transthyretin-like" evidence="6">
    <location>
        <begin position="18"/>
        <end position="69"/>
    </location>
</feature>
<dbReference type="Pfam" id="PF23141">
    <property type="entry name" value="Ig_NOMO"/>
    <property type="match status" value="1"/>
</dbReference>
<evidence type="ECO:0000313" key="8">
    <source>
        <dbReference type="Proteomes" id="UP000678499"/>
    </source>
</evidence>
<dbReference type="InterPro" id="IPR050887">
    <property type="entry name" value="Beta-mannosidase_GH2"/>
</dbReference>
<dbReference type="Pfam" id="PF17753">
    <property type="entry name" value="Ig_mannosidase"/>
    <property type="match status" value="1"/>
</dbReference>
<dbReference type="InterPro" id="IPR056190">
    <property type="entry name" value="NOMO_5th"/>
</dbReference>
<feature type="domain" description="Mannosidase Ig/CBM-like" evidence="4">
    <location>
        <begin position="644"/>
        <end position="737"/>
    </location>
</feature>
<comment type="similarity">
    <text evidence="1">Belongs to the glycosyl hydrolase 2 family.</text>
</comment>
<keyword evidence="8" id="KW-1185">Reference proteome</keyword>
<dbReference type="GO" id="GO:0004567">
    <property type="term" value="F:beta-mannosidase activity"/>
    <property type="evidence" value="ECO:0007669"/>
    <property type="project" value="TreeGrafter"/>
</dbReference>
<dbReference type="AlphaFoldDB" id="A0A7R9G969"/>
<protein>
    <recommendedName>
        <fullName evidence="9">Beta-mannosidase</fullName>
    </recommendedName>
</protein>
<feature type="domain" description="Beta-mannosidase Ig-fold" evidence="3">
    <location>
        <begin position="754"/>
        <end position="831"/>
    </location>
</feature>
<evidence type="ECO:0000259" key="6">
    <source>
        <dbReference type="Pfam" id="PF23194"/>
    </source>
</evidence>
<dbReference type="InterPro" id="IPR013783">
    <property type="entry name" value="Ig-like_fold"/>
</dbReference>
<dbReference type="GO" id="GO:0006516">
    <property type="term" value="P:glycoprotein catabolic process"/>
    <property type="evidence" value="ECO:0007669"/>
    <property type="project" value="TreeGrafter"/>
</dbReference>
<proteinExistence type="inferred from homology"/>
<dbReference type="SUPFAM" id="SSF49303">
    <property type="entry name" value="beta-Galactosidase/glucuronidase domain"/>
    <property type="match status" value="1"/>
</dbReference>
<dbReference type="OrthoDB" id="2866996at2759"/>
<gene>
    <name evidence="7" type="ORF">NMOB1V02_LOCUS630</name>
</gene>
<evidence type="ECO:0000256" key="2">
    <source>
        <dbReference type="ARBA" id="ARBA00023295"/>
    </source>
</evidence>
<accession>A0A7R9G969</accession>
<dbReference type="InterPro" id="IPR041625">
    <property type="entry name" value="Beta-mannosidase_Ig"/>
</dbReference>
<dbReference type="Gene3D" id="3.20.20.80">
    <property type="entry name" value="Glycosidases"/>
    <property type="match status" value="1"/>
</dbReference>
<dbReference type="PANTHER" id="PTHR43730">
    <property type="entry name" value="BETA-MANNOSIDASE"/>
    <property type="match status" value="1"/>
</dbReference>
<evidence type="ECO:0000259" key="4">
    <source>
        <dbReference type="Pfam" id="PF17786"/>
    </source>
</evidence>
<sequence length="844" mass="93886">MKLGHFFNDSFLSPILPVNADGTWCGFLPQGSYVIRVDSPATAKNSGVSFAPYDRKVVLSEKPLSGLDFVQFKAVVAGKVSCDLGNGETCFGVRIKLSPVIETPAEGYVQKSVDLKPSLEDNFEFTDVLPGPYKILVTSEGYCWDKSTTEIEVSSSDIRNVVIKRLGVSVTFESSHATQIDAVSNGSLVESFEVKAGVSERCFKTSGLYEFVPKGCHAFGDKNVVVDTGVPGGAKVSLRATKHVLSGVVRADVGVKDLVVAIKDSDQLLGELGLTPVSSGKEFEYKFDFWASPGDHLTITPMAAELLFDPVESQLTMPNDCLPNGPKFSAKRGVFYVGSVKPPLQYVEFLDIQQDMMFACSMYPVTPGFLESVRRELKSQVRRLHHHASIVVWAGNNENEAALRGNWYGTAANFDLYRRDYVKLYVDVVREEVLAEDQSRPFVVSSPSNGRRSEEEGFVAENPYDARFGDVHYYNYLSASWDWKTYPRARFSSEYGFQSWSSLAALQRSFPSSELRWNSDLMTHRQHHPGGQAELVAQVERYMDLPPDVNDSLSGFAFFLYEMQVHQSMAVRTESEFLRRSMSAIFGNGSEGMTMGALYWQTNEIWPGASWASLEYDGSWKMLHNFAARFFAPLLVSPFFNEAGELEVYLVSDKLNSVNDLQLEVSLLNLRSGAVMDSQLVPVDAPAQTAHSVWKTPLLIRPENEVKKNKGRAVVESLYYFRLLDKDQNRVTEDNFLLVGDMLSDIPAVTVRVISVTGSGPEFSVSLESSGIALFVWLEAEDISGHFADNGIVFVPGKTRAEVTFKCRDESCQVTASQLQNAIRVTTLADNPLYQRERDQSKNF</sequence>
<evidence type="ECO:0000256" key="1">
    <source>
        <dbReference type="ARBA" id="ARBA00007401"/>
    </source>
</evidence>
<dbReference type="Pfam" id="PF17786">
    <property type="entry name" value="Mannosidase_ig"/>
    <property type="match status" value="1"/>
</dbReference>
<reference evidence="7" key="1">
    <citation type="submission" date="2020-11" db="EMBL/GenBank/DDBJ databases">
        <authorList>
            <person name="Tran Van P."/>
        </authorList>
    </citation>
    <scope>NUCLEOTIDE SEQUENCE</scope>
</reference>
<keyword evidence="2" id="KW-0326">Glycosidase</keyword>
<dbReference type="PANTHER" id="PTHR43730:SF1">
    <property type="entry name" value="BETA-MANNOSIDASE"/>
    <property type="match status" value="1"/>
</dbReference>
<dbReference type="EMBL" id="OA882092">
    <property type="protein sequence ID" value="CAD7272708.1"/>
    <property type="molecule type" value="Genomic_DNA"/>
</dbReference>
<dbReference type="InterPro" id="IPR036156">
    <property type="entry name" value="Beta-gal/glucu_dom_sf"/>
</dbReference>
<dbReference type="EMBL" id="CAJPEX010000055">
    <property type="protein sequence ID" value="CAG0912860.1"/>
    <property type="molecule type" value="Genomic_DNA"/>
</dbReference>